<dbReference type="NCBIfam" id="TIGR01726">
    <property type="entry name" value="HEQRo_perm_3TM"/>
    <property type="match status" value="1"/>
</dbReference>
<dbReference type="RefSeq" id="WP_209910020.1">
    <property type="nucleotide sequence ID" value="NZ_BAAAMI010000016.1"/>
</dbReference>
<comment type="similarity">
    <text evidence="7">Belongs to the binding-protein-dependent transport system permease family.</text>
</comment>
<evidence type="ECO:0000259" key="8">
    <source>
        <dbReference type="PROSITE" id="PS50928"/>
    </source>
</evidence>
<reference evidence="9 10" key="1">
    <citation type="submission" date="2021-03" db="EMBL/GenBank/DDBJ databases">
        <title>Sequencing the genomes of 1000 actinobacteria strains.</title>
        <authorList>
            <person name="Klenk H.-P."/>
        </authorList>
    </citation>
    <scope>NUCLEOTIDE SEQUENCE [LARGE SCALE GENOMIC DNA]</scope>
    <source>
        <strain evidence="9 10">DSM 15454</strain>
    </source>
</reference>
<dbReference type="Gene3D" id="1.10.3720.10">
    <property type="entry name" value="MetI-like"/>
    <property type="match status" value="1"/>
</dbReference>
<feature type="transmembrane region" description="Helical" evidence="7">
    <location>
        <begin position="58"/>
        <end position="87"/>
    </location>
</feature>
<keyword evidence="6 7" id="KW-0472">Membrane</keyword>
<evidence type="ECO:0000256" key="7">
    <source>
        <dbReference type="RuleBase" id="RU363032"/>
    </source>
</evidence>
<organism evidence="9 10">
    <name type="scientific">Paeniglutamicibacter psychrophenolicus</name>
    <dbReference type="NCBI Taxonomy" id="257454"/>
    <lineage>
        <taxon>Bacteria</taxon>
        <taxon>Bacillati</taxon>
        <taxon>Actinomycetota</taxon>
        <taxon>Actinomycetes</taxon>
        <taxon>Micrococcales</taxon>
        <taxon>Micrococcaceae</taxon>
        <taxon>Paeniglutamicibacter</taxon>
    </lineage>
</organism>
<dbReference type="Pfam" id="PF00528">
    <property type="entry name" value="BPD_transp_1"/>
    <property type="match status" value="1"/>
</dbReference>
<feature type="transmembrane region" description="Helical" evidence="7">
    <location>
        <begin position="99"/>
        <end position="121"/>
    </location>
</feature>
<dbReference type="CDD" id="cd06261">
    <property type="entry name" value="TM_PBP2"/>
    <property type="match status" value="1"/>
</dbReference>
<feature type="transmembrane region" description="Helical" evidence="7">
    <location>
        <begin position="21"/>
        <end position="38"/>
    </location>
</feature>
<dbReference type="PANTHER" id="PTHR30614">
    <property type="entry name" value="MEMBRANE COMPONENT OF AMINO ACID ABC TRANSPORTER"/>
    <property type="match status" value="1"/>
</dbReference>
<dbReference type="PANTHER" id="PTHR30614:SF21">
    <property type="entry name" value="AMINO ACID ABC TRANSPORTER PERMEASE"/>
    <property type="match status" value="1"/>
</dbReference>
<feature type="transmembrane region" description="Helical" evidence="7">
    <location>
        <begin position="133"/>
        <end position="155"/>
    </location>
</feature>
<evidence type="ECO:0000256" key="5">
    <source>
        <dbReference type="ARBA" id="ARBA00022989"/>
    </source>
</evidence>
<keyword evidence="5 7" id="KW-1133">Transmembrane helix</keyword>
<evidence type="ECO:0000313" key="9">
    <source>
        <dbReference type="EMBL" id="MBP2375830.1"/>
    </source>
</evidence>
<dbReference type="InterPro" id="IPR043429">
    <property type="entry name" value="ArtM/GltK/GlnP/TcyL/YhdX-like"/>
</dbReference>
<sequence>MSFMYDEPGPRGRRNIRIASALSFVALAGLVALALWQFGSHGQLDPAIWAPFTSWPIWQYLLVGLMGTLQVAAIVAVLGSILGVFLALGRNGRNRPVRWLCTAYIEIARTVPVLLLIYLMLFGLPQLGINVPVIWKLTIPLVFSNSAVFAEIFRAGIKSLPKGQSEAALSLGMSGTLTMFLVVLPQAIRNVAPSLLSQFVSLLKDTTLGYIVAFTELLYRGQLLTSYLHDLIPTYIVITLIYLVVSGSLTALASRLQKRPRRKVAPLSGPGMNPVAEQPVVAAR</sequence>
<evidence type="ECO:0000256" key="4">
    <source>
        <dbReference type="ARBA" id="ARBA00022692"/>
    </source>
</evidence>
<comment type="subcellular location">
    <subcellularLocation>
        <location evidence="1 7">Cell membrane</location>
        <topology evidence="1 7">Multi-pass membrane protein</topology>
    </subcellularLocation>
</comment>
<comment type="caution">
    <text evidence="9">The sequence shown here is derived from an EMBL/GenBank/DDBJ whole genome shotgun (WGS) entry which is preliminary data.</text>
</comment>
<proteinExistence type="inferred from homology"/>
<evidence type="ECO:0000256" key="6">
    <source>
        <dbReference type="ARBA" id="ARBA00023136"/>
    </source>
</evidence>
<feature type="domain" description="ABC transmembrane type-1" evidence="8">
    <location>
        <begin position="65"/>
        <end position="253"/>
    </location>
</feature>
<keyword evidence="2 7" id="KW-0813">Transport</keyword>
<dbReference type="EMBL" id="JAGIOE010000001">
    <property type="protein sequence ID" value="MBP2375830.1"/>
    <property type="molecule type" value="Genomic_DNA"/>
</dbReference>
<dbReference type="InterPro" id="IPR000515">
    <property type="entry name" value="MetI-like"/>
</dbReference>
<dbReference type="PROSITE" id="PS50928">
    <property type="entry name" value="ABC_TM1"/>
    <property type="match status" value="1"/>
</dbReference>
<evidence type="ECO:0000256" key="3">
    <source>
        <dbReference type="ARBA" id="ARBA00022475"/>
    </source>
</evidence>
<name>A0ABS4WHZ5_9MICC</name>
<feature type="transmembrane region" description="Helical" evidence="7">
    <location>
        <begin position="232"/>
        <end position="253"/>
    </location>
</feature>
<dbReference type="Proteomes" id="UP000766570">
    <property type="component" value="Unassembled WGS sequence"/>
</dbReference>
<accession>A0ABS4WHZ5</accession>
<keyword evidence="4 7" id="KW-0812">Transmembrane</keyword>
<evidence type="ECO:0000256" key="2">
    <source>
        <dbReference type="ARBA" id="ARBA00022448"/>
    </source>
</evidence>
<protein>
    <submittedName>
        <fullName evidence="9">Glutamate transport system permease protein</fullName>
    </submittedName>
</protein>
<gene>
    <name evidence="9" type="ORF">JOF46_003742</name>
</gene>
<evidence type="ECO:0000256" key="1">
    <source>
        <dbReference type="ARBA" id="ARBA00004651"/>
    </source>
</evidence>
<feature type="transmembrane region" description="Helical" evidence="7">
    <location>
        <begin position="167"/>
        <end position="188"/>
    </location>
</feature>
<dbReference type="InterPro" id="IPR035906">
    <property type="entry name" value="MetI-like_sf"/>
</dbReference>
<dbReference type="SUPFAM" id="SSF161098">
    <property type="entry name" value="MetI-like"/>
    <property type="match status" value="1"/>
</dbReference>
<dbReference type="InterPro" id="IPR010065">
    <property type="entry name" value="AA_ABC_transptr_permease_3TM"/>
</dbReference>
<evidence type="ECO:0000313" key="10">
    <source>
        <dbReference type="Proteomes" id="UP000766570"/>
    </source>
</evidence>
<keyword evidence="3" id="KW-1003">Cell membrane</keyword>
<keyword evidence="10" id="KW-1185">Reference proteome</keyword>